<keyword evidence="5" id="KW-0547">Nucleotide-binding</keyword>
<dbReference type="Pfam" id="PF08448">
    <property type="entry name" value="PAS_4"/>
    <property type="match status" value="1"/>
</dbReference>
<sequence length="811" mass="86647">MTDFLNSHDTGQGQGIGTSPCYLLLGRATAVLDSGLRFIGWSPEAERLLGYRPDHVLGRPADEILGESPVGAWALSADRKSGRSEPTGAYEIRSVRHRDGRTVNVGLSFDPLCHDQAGPAWLMVAMDVKWLRLHAIDQAMLAGLYRQSPFQLAVYDSEARVQWINTAIEKQVGVSLEEAAGRRLSEILPDGVLLTQDGRTVRDVERPIRHALRTGEPVIDVRYRSTTRADPHHQHVWSFSYFRLQDDAGRPIGVCEAGLDVTDSYIARQRLALLSRAGGSIGRTLDVWRTADDLAELVVPEFADAVTVDLLEPVLRGQEPSPVGPGAEADLRRVAQRARDTAAGAVAATLDSARLRCLTDSAPVTSAAARALVVPLTARGPTLGVASFVRSAPRDPFDPQEIALAGELASRTAVCVDNARRYAREHATALMLQRDLLPRTLPQPAGVEIAHRYLPAVGPAGVGGDWYDVIPLSGARVGLVVGDVVGHGMGAAATMGRLRTTVAALAALDLAPDELLARLDDLVARAGAPQSADVEDEDQALGVTCLYAVYDPVSRHCVMARAGHPPPVLATPDGRAELVNLPSGPPLGLGGLPFESADFELPEGSMLALFTDGLVESRRRDIDLGVRALCDTLSRSGPGPLENTCDDIVTELLPQPPADDAALLLVRVDALAEHLVATWDIPADPGEVASARSLACGKLAEWGVGDETSFVVELVVSELVTNAIRYGVAPVRLRLIRVRGLIVEVSDGGHTSPHLRRAAVEDEGGRGLFLVAQLTERWGTRYTPTGKTIWTEVPPAPGKLPGVFAAEGFSS</sequence>
<gene>
    <name evidence="17" type="ORF">H1D24_13290</name>
</gene>
<dbReference type="PANTHER" id="PTHR43156">
    <property type="entry name" value="STAGE II SPORULATION PROTEIN E-RELATED"/>
    <property type="match status" value="1"/>
</dbReference>
<dbReference type="PANTHER" id="PTHR43156:SF2">
    <property type="entry name" value="STAGE II SPORULATION PROTEIN E"/>
    <property type="match status" value="1"/>
</dbReference>
<dbReference type="Gene3D" id="3.30.565.10">
    <property type="entry name" value="Histidine kinase-like ATPase, C-terminal domain"/>
    <property type="match status" value="1"/>
</dbReference>
<accession>A0A7W0I981</accession>
<protein>
    <recommendedName>
        <fullName evidence="1">protein-serine/threonine phosphatase</fullName>
        <ecNumber evidence="1">3.1.3.16</ecNumber>
    </recommendedName>
    <alternativeName>
        <fullName evidence="15">Protein-serine/threonine phosphatase</fullName>
    </alternativeName>
    <alternativeName>
        <fullName evidence="14">Serine/threonine-protein kinase</fullName>
    </alternativeName>
</protein>
<evidence type="ECO:0000313" key="18">
    <source>
        <dbReference type="Proteomes" id="UP000545761"/>
    </source>
</evidence>
<evidence type="ECO:0000256" key="6">
    <source>
        <dbReference type="ARBA" id="ARBA00022777"/>
    </source>
</evidence>
<dbReference type="SUPFAM" id="SSF81606">
    <property type="entry name" value="PP2C-like"/>
    <property type="match status" value="1"/>
</dbReference>
<reference evidence="17 18" key="1">
    <citation type="submission" date="2020-07" db="EMBL/GenBank/DDBJ databases">
        <title>Streptomyces isolated from Indian soil.</title>
        <authorList>
            <person name="Mandal S."/>
            <person name="Maiti P.K."/>
        </authorList>
    </citation>
    <scope>NUCLEOTIDE SEQUENCE [LARGE SCALE GENOMIC DNA]</scope>
    <source>
        <strain evidence="17 18">PSKA28</strain>
    </source>
</reference>
<evidence type="ECO:0000256" key="11">
    <source>
        <dbReference type="ARBA" id="ARBA00023211"/>
    </source>
</evidence>
<dbReference type="SUPFAM" id="SSF55781">
    <property type="entry name" value="GAF domain-like"/>
    <property type="match status" value="1"/>
</dbReference>
<dbReference type="InterPro" id="IPR052016">
    <property type="entry name" value="Bact_Sigma-Reg"/>
</dbReference>
<keyword evidence="3" id="KW-0808">Transferase</keyword>
<dbReference type="GO" id="GO:0005524">
    <property type="term" value="F:ATP binding"/>
    <property type="evidence" value="ECO:0007669"/>
    <property type="project" value="UniProtKB-KW"/>
</dbReference>
<dbReference type="InterPro" id="IPR003594">
    <property type="entry name" value="HATPase_dom"/>
</dbReference>
<dbReference type="Gene3D" id="3.60.40.10">
    <property type="entry name" value="PPM-type phosphatase domain"/>
    <property type="match status" value="1"/>
</dbReference>
<dbReference type="Proteomes" id="UP000545761">
    <property type="component" value="Unassembled WGS sequence"/>
</dbReference>
<evidence type="ECO:0000256" key="14">
    <source>
        <dbReference type="ARBA" id="ARBA00075117"/>
    </source>
</evidence>
<keyword evidence="4" id="KW-0479">Metal-binding</keyword>
<keyword evidence="8" id="KW-0067">ATP-binding</keyword>
<evidence type="ECO:0000256" key="13">
    <source>
        <dbReference type="ARBA" id="ARBA00056274"/>
    </source>
</evidence>
<comment type="catalytic activity">
    <reaction evidence="12">
        <text>O-phospho-L-seryl-[protein] + H2O = L-seryl-[protein] + phosphate</text>
        <dbReference type="Rhea" id="RHEA:20629"/>
        <dbReference type="Rhea" id="RHEA-COMP:9863"/>
        <dbReference type="Rhea" id="RHEA-COMP:11604"/>
        <dbReference type="ChEBI" id="CHEBI:15377"/>
        <dbReference type="ChEBI" id="CHEBI:29999"/>
        <dbReference type="ChEBI" id="CHEBI:43474"/>
        <dbReference type="ChEBI" id="CHEBI:83421"/>
        <dbReference type="EC" id="3.1.3.16"/>
    </reaction>
</comment>
<dbReference type="GO" id="GO:0016301">
    <property type="term" value="F:kinase activity"/>
    <property type="evidence" value="ECO:0007669"/>
    <property type="project" value="UniProtKB-KW"/>
</dbReference>
<keyword evidence="10" id="KW-0904">Protein phosphatase</keyword>
<name>A0A7W0I981_9ACTN</name>
<evidence type="ECO:0000256" key="15">
    <source>
        <dbReference type="ARBA" id="ARBA00081350"/>
    </source>
</evidence>
<dbReference type="EC" id="3.1.3.16" evidence="1"/>
<dbReference type="GO" id="GO:0046872">
    <property type="term" value="F:metal ion binding"/>
    <property type="evidence" value="ECO:0007669"/>
    <property type="project" value="UniProtKB-KW"/>
</dbReference>
<dbReference type="EMBL" id="JACEHE010000006">
    <property type="protein sequence ID" value="MBA2946759.1"/>
    <property type="molecule type" value="Genomic_DNA"/>
</dbReference>
<dbReference type="Gene3D" id="3.30.450.20">
    <property type="entry name" value="PAS domain"/>
    <property type="match status" value="2"/>
</dbReference>
<evidence type="ECO:0000313" key="17">
    <source>
        <dbReference type="EMBL" id="MBA2946759.1"/>
    </source>
</evidence>
<evidence type="ECO:0000256" key="2">
    <source>
        <dbReference type="ARBA" id="ARBA00022553"/>
    </source>
</evidence>
<dbReference type="InterPro" id="IPR035965">
    <property type="entry name" value="PAS-like_dom_sf"/>
</dbReference>
<dbReference type="InterPro" id="IPR013656">
    <property type="entry name" value="PAS_4"/>
</dbReference>
<dbReference type="RefSeq" id="WP_181657669.1">
    <property type="nucleotide sequence ID" value="NZ_JACEHE010000006.1"/>
</dbReference>
<evidence type="ECO:0000256" key="12">
    <source>
        <dbReference type="ARBA" id="ARBA00047761"/>
    </source>
</evidence>
<dbReference type="FunFam" id="3.60.40.10:FF:000005">
    <property type="entry name" value="Serine/threonine protein phosphatase"/>
    <property type="match status" value="1"/>
</dbReference>
<comment type="function">
    <text evidence="13">Primarily acts as an independent SigF regulator that is sensitive to the osmosensory signal, mediating the cross talk of PknD with the SigF regulon. Possesses both phosphatase and kinase activities. The kinase domain functions as a classic anti-sigma factor-like kinase to phosphorylate the anti-anti-sigma factor domain at the canonical regulatory site, and the phosphatase domain antagonizes this activity.</text>
</comment>
<evidence type="ECO:0000259" key="16">
    <source>
        <dbReference type="PROSITE" id="PS50112"/>
    </source>
</evidence>
<dbReference type="Pfam" id="PF07228">
    <property type="entry name" value="SpoIIE"/>
    <property type="match status" value="1"/>
</dbReference>
<evidence type="ECO:0000256" key="3">
    <source>
        <dbReference type="ARBA" id="ARBA00022679"/>
    </source>
</evidence>
<keyword evidence="7" id="KW-0378">Hydrolase</keyword>
<dbReference type="Pfam" id="PF13581">
    <property type="entry name" value="HATPase_c_2"/>
    <property type="match status" value="1"/>
</dbReference>
<keyword evidence="9" id="KW-0460">Magnesium</keyword>
<dbReference type="InterPro" id="IPR036890">
    <property type="entry name" value="HATPase_C_sf"/>
</dbReference>
<evidence type="ECO:0000256" key="4">
    <source>
        <dbReference type="ARBA" id="ARBA00022723"/>
    </source>
</evidence>
<feature type="domain" description="PAS" evidence="16">
    <location>
        <begin position="31"/>
        <end position="59"/>
    </location>
</feature>
<dbReference type="InterPro" id="IPR000014">
    <property type="entry name" value="PAS"/>
</dbReference>
<dbReference type="NCBIfam" id="TIGR00229">
    <property type="entry name" value="sensory_box"/>
    <property type="match status" value="1"/>
</dbReference>
<dbReference type="FunFam" id="3.30.565.10:FF:000028">
    <property type="entry name" value="PAS sensor protein"/>
    <property type="match status" value="1"/>
</dbReference>
<evidence type="ECO:0000256" key="7">
    <source>
        <dbReference type="ARBA" id="ARBA00022801"/>
    </source>
</evidence>
<dbReference type="SUPFAM" id="SSF55785">
    <property type="entry name" value="PYP-like sensor domain (PAS domain)"/>
    <property type="match status" value="2"/>
</dbReference>
<dbReference type="GO" id="GO:0004722">
    <property type="term" value="F:protein serine/threonine phosphatase activity"/>
    <property type="evidence" value="ECO:0007669"/>
    <property type="project" value="UniProtKB-EC"/>
</dbReference>
<dbReference type="Pfam" id="PF13426">
    <property type="entry name" value="PAS_9"/>
    <property type="match status" value="1"/>
</dbReference>
<dbReference type="InterPro" id="IPR001932">
    <property type="entry name" value="PPM-type_phosphatase-like_dom"/>
</dbReference>
<dbReference type="AlphaFoldDB" id="A0A7W0I981"/>
<dbReference type="SMART" id="SM00331">
    <property type="entry name" value="PP2C_SIG"/>
    <property type="match status" value="1"/>
</dbReference>
<feature type="domain" description="PAS" evidence="16">
    <location>
        <begin position="137"/>
        <end position="215"/>
    </location>
</feature>
<proteinExistence type="predicted"/>
<keyword evidence="11" id="KW-0464">Manganese</keyword>
<organism evidence="17 18">
    <name type="scientific">Streptomyces himalayensis subsp. himalayensis</name>
    <dbReference type="NCBI Taxonomy" id="2756131"/>
    <lineage>
        <taxon>Bacteria</taxon>
        <taxon>Bacillati</taxon>
        <taxon>Actinomycetota</taxon>
        <taxon>Actinomycetes</taxon>
        <taxon>Kitasatosporales</taxon>
        <taxon>Streptomycetaceae</taxon>
        <taxon>Streptomyces</taxon>
        <taxon>Streptomyces himalayensis</taxon>
    </lineage>
</organism>
<evidence type="ECO:0000256" key="1">
    <source>
        <dbReference type="ARBA" id="ARBA00013081"/>
    </source>
</evidence>
<evidence type="ECO:0000256" key="10">
    <source>
        <dbReference type="ARBA" id="ARBA00022912"/>
    </source>
</evidence>
<dbReference type="InterPro" id="IPR036457">
    <property type="entry name" value="PPM-type-like_dom_sf"/>
</dbReference>
<keyword evidence="6" id="KW-0418">Kinase</keyword>
<keyword evidence="2" id="KW-0597">Phosphoprotein</keyword>
<dbReference type="CDD" id="cd16936">
    <property type="entry name" value="HATPase_RsbW-like"/>
    <property type="match status" value="1"/>
</dbReference>
<comment type="caution">
    <text evidence="17">The sequence shown here is derived from an EMBL/GenBank/DDBJ whole genome shotgun (WGS) entry which is preliminary data.</text>
</comment>
<dbReference type="SUPFAM" id="SSF55874">
    <property type="entry name" value="ATPase domain of HSP90 chaperone/DNA topoisomerase II/histidine kinase"/>
    <property type="match status" value="1"/>
</dbReference>
<evidence type="ECO:0000256" key="9">
    <source>
        <dbReference type="ARBA" id="ARBA00022842"/>
    </source>
</evidence>
<dbReference type="PROSITE" id="PS50112">
    <property type="entry name" value="PAS"/>
    <property type="match status" value="2"/>
</dbReference>
<evidence type="ECO:0000256" key="5">
    <source>
        <dbReference type="ARBA" id="ARBA00022741"/>
    </source>
</evidence>
<dbReference type="InterPro" id="IPR029016">
    <property type="entry name" value="GAF-like_dom_sf"/>
</dbReference>
<dbReference type="CDD" id="cd00130">
    <property type="entry name" value="PAS"/>
    <property type="match status" value="1"/>
</dbReference>
<dbReference type="Gene3D" id="3.30.450.40">
    <property type="match status" value="1"/>
</dbReference>
<evidence type="ECO:0000256" key="8">
    <source>
        <dbReference type="ARBA" id="ARBA00022840"/>
    </source>
</evidence>